<dbReference type="PIRSF" id="PIRSF000102">
    <property type="entry name" value="Lac_mal_DH"/>
    <property type="match status" value="1"/>
</dbReference>
<evidence type="ECO:0000313" key="8">
    <source>
        <dbReference type="Proteomes" id="UP001057522"/>
    </source>
</evidence>
<evidence type="ECO:0000256" key="1">
    <source>
        <dbReference type="ARBA" id="ARBA00022532"/>
    </source>
</evidence>
<feature type="domain" description="Lactate/malate dehydrogenase N-terminal" evidence="5">
    <location>
        <begin position="6"/>
        <end position="144"/>
    </location>
</feature>
<keyword evidence="2 4" id="KW-0560">Oxidoreductase</keyword>
<evidence type="ECO:0000256" key="2">
    <source>
        <dbReference type="ARBA" id="ARBA00023002"/>
    </source>
</evidence>
<dbReference type="SUPFAM" id="SSF56327">
    <property type="entry name" value="LDH C-terminal domain-like"/>
    <property type="match status" value="1"/>
</dbReference>
<evidence type="ECO:0000259" key="6">
    <source>
        <dbReference type="Pfam" id="PF02866"/>
    </source>
</evidence>
<dbReference type="NCBIfam" id="NF004863">
    <property type="entry name" value="PRK06223.1"/>
    <property type="match status" value="1"/>
</dbReference>
<dbReference type="PANTHER" id="PTHR43128:SF16">
    <property type="entry name" value="L-LACTATE DEHYDROGENASE"/>
    <property type="match status" value="1"/>
</dbReference>
<dbReference type="InterPro" id="IPR022383">
    <property type="entry name" value="Lactate/malate_DH_C"/>
</dbReference>
<proteinExistence type="inferred from homology"/>
<dbReference type="InterPro" id="IPR015955">
    <property type="entry name" value="Lactate_DH/Glyco_Ohase_4_C"/>
</dbReference>
<dbReference type="RefSeq" id="WP_242099458.1">
    <property type="nucleotide sequence ID" value="NZ_JAMOKX010000001.1"/>
</dbReference>
<evidence type="ECO:0000313" key="7">
    <source>
        <dbReference type="EMBL" id="MCL9818605.1"/>
    </source>
</evidence>
<dbReference type="Pfam" id="PF02866">
    <property type="entry name" value="Ldh_1_C"/>
    <property type="match status" value="1"/>
</dbReference>
<accession>A0ABT0TRQ7</accession>
<protein>
    <submittedName>
        <fullName evidence="7">Malate dehydrogenase</fullName>
    </submittedName>
</protein>
<sequence length="315" mass="34118">MERVKRVGIIGAGNVGSTLAYILSATTPYQIVLRDKDKDRARGMLLDMFQASCVGEKFAKLDVIASPKDLGGCDVIVVAAGSPRLPGMSRNDLLFANAKVISEIAKDIKENSPEAIVILVTNPLDAMVYTMLQETGFNPRQILGMAGILDSARMASFIYEKLQCAPGQIVAPVMGGHGDDMVPLPRFCMVNGVPLSELLEESQIQEVVQRTRNAGAEIVSCLKKGSAYFAPARATAEMICAIMSDSHKILPCSVLLQGEYGYRDVVGGVPVELGIHGIERVVELKLLPEEKQQFDKSIQSVQDLIDALKAEYFNS</sequence>
<dbReference type="Proteomes" id="UP001057522">
    <property type="component" value="Unassembled WGS sequence"/>
</dbReference>
<dbReference type="PANTHER" id="PTHR43128">
    <property type="entry name" value="L-2-HYDROXYCARBOXYLATE DEHYDROGENASE (NAD(P)(+))"/>
    <property type="match status" value="1"/>
</dbReference>
<dbReference type="CDD" id="cd01339">
    <property type="entry name" value="LDH-like_MDH"/>
    <property type="match status" value="1"/>
</dbReference>
<keyword evidence="1" id="KW-0816">Tricarboxylic acid cycle</keyword>
<name>A0ABT0TRQ7_9HELI</name>
<dbReference type="InterPro" id="IPR036291">
    <property type="entry name" value="NAD(P)-bd_dom_sf"/>
</dbReference>
<dbReference type="PRINTS" id="PR00086">
    <property type="entry name" value="LLDHDRGNASE"/>
</dbReference>
<comment type="similarity">
    <text evidence="4">Belongs to the LDH/MDH superfamily.</text>
</comment>
<dbReference type="InterPro" id="IPR001236">
    <property type="entry name" value="Lactate/malate_DH_N"/>
</dbReference>
<evidence type="ECO:0000259" key="5">
    <source>
        <dbReference type="Pfam" id="PF00056"/>
    </source>
</evidence>
<dbReference type="Pfam" id="PF00056">
    <property type="entry name" value="Ldh_1_N"/>
    <property type="match status" value="1"/>
</dbReference>
<reference evidence="7" key="1">
    <citation type="submission" date="2022-06" db="EMBL/GenBank/DDBJ databases">
        <title>Helicobacter colisuis sp. nov.</title>
        <authorList>
            <person name="Papic B."/>
            <person name="Gruntar I."/>
        </authorList>
    </citation>
    <scope>NUCLEOTIDE SEQUENCE</scope>
    <source>
        <strain evidence="7">11154-15</strain>
    </source>
</reference>
<evidence type="ECO:0000256" key="4">
    <source>
        <dbReference type="RuleBase" id="RU003369"/>
    </source>
</evidence>
<keyword evidence="8" id="KW-1185">Reference proteome</keyword>
<dbReference type="InterPro" id="IPR001557">
    <property type="entry name" value="L-lactate/malate_DH"/>
</dbReference>
<feature type="domain" description="Lactate/malate dehydrogenase C-terminal" evidence="6">
    <location>
        <begin position="149"/>
        <end position="310"/>
    </location>
</feature>
<dbReference type="InterPro" id="IPR011275">
    <property type="entry name" value="Malate_DH_type3"/>
</dbReference>
<dbReference type="SUPFAM" id="SSF51735">
    <property type="entry name" value="NAD(P)-binding Rossmann-fold domains"/>
    <property type="match status" value="1"/>
</dbReference>
<comment type="caution">
    <text evidence="7">The sequence shown here is derived from an EMBL/GenBank/DDBJ whole genome shotgun (WGS) entry which is preliminary data.</text>
</comment>
<organism evidence="7 8">
    <name type="scientific">Helicobacter colisuis</name>
    <dbReference type="NCBI Taxonomy" id="2949739"/>
    <lineage>
        <taxon>Bacteria</taxon>
        <taxon>Pseudomonadati</taxon>
        <taxon>Campylobacterota</taxon>
        <taxon>Epsilonproteobacteria</taxon>
        <taxon>Campylobacterales</taxon>
        <taxon>Helicobacteraceae</taxon>
        <taxon>Helicobacter</taxon>
    </lineage>
</organism>
<evidence type="ECO:0000256" key="3">
    <source>
        <dbReference type="ARBA" id="ARBA00023027"/>
    </source>
</evidence>
<keyword evidence="3" id="KW-0520">NAD</keyword>
<dbReference type="Gene3D" id="3.40.50.720">
    <property type="entry name" value="NAD(P)-binding Rossmann-like Domain"/>
    <property type="match status" value="1"/>
</dbReference>
<dbReference type="EMBL" id="JAMOKX010000001">
    <property type="protein sequence ID" value="MCL9818605.1"/>
    <property type="molecule type" value="Genomic_DNA"/>
</dbReference>
<gene>
    <name evidence="7" type="ORF">NCR95_00200</name>
</gene>
<dbReference type="Gene3D" id="3.90.110.10">
    <property type="entry name" value="Lactate dehydrogenase/glycoside hydrolase, family 4, C-terminal"/>
    <property type="match status" value="1"/>
</dbReference>